<dbReference type="GO" id="GO:0020037">
    <property type="term" value="F:heme binding"/>
    <property type="evidence" value="ECO:0007669"/>
    <property type="project" value="TreeGrafter"/>
</dbReference>
<keyword evidence="12" id="KW-1185">Reference proteome</keyword>
<evidence type="ECO:0000256" key="4">
    <source>
        <dbReference type="ARBA" id="ARBA00022448"/>
    </source>
</evidence>
<reference evidence="11" key="1">
    <citation type="submission" date="2019-08" db="EMBL/GenBank/DDBJ databases">
        <title>The improved chromosome-level genome for the pearl oyster Pinctada fucata martensii using PacBio sequencing and Hi-C.</title>
        <authorList>
            <person name="Zheng Z."/>
        </authorList>
    </citation>
    <scope>NUCLEOTIDE SEQUENCE</scope>
    <source>
        <strain evidence="11">ZZ-2019</strain>
        <tissue evidence="11">Adductor muscle</tissue>
    </source>
</reference>
<keyword evidence="6" id="KW-0967">Endosome</keyword>
<proteinExistence type="inferred from homology"/>
<evidence type="ECO:0000256" key="1">
    <source>
        <dbReference type="ARBA" id="ARBA00004155"/>
    </source>
</evidence>
<evidence type="ECO:0000256" key="5">
    <source>
        <dbReference type="ARBA" id="ARBA00022692"/>
    </source>
</evidence>
<dbReference type="EMBL" id="VSWD01000004">
    <property type="protein sequence ID" value="KAK3104769.1"/>
    <property type="molecule type" value="Genomic_DNA"/>
</dbReference>
<keyword evidence="8 10" id="KW-0472">Membrane</keyword>
<evidence type="ECO:0000256" key="9">
    <source>
        <dbReference type="ARBA" id="ARBA00023228"/>
    </source>
</evidence>
<dbReference type="PANTHER" id="PTHR31525">
    <property type="entry name" value="HEME TRANSPORTER HRG1"/>
    <property type="match status" value="1"/>
</dbReference>
<evidence type="ECO:0000256" key="6">
    <source>
        <dbReference type="ARBA" id="ARBA00022753"/>
    </source>
</evidence>
<feature type="transmembrane region" description="Helical" evidence="10">
    <location>
        <begin position="40"/>
        <end position="62"/>
    </location>
</feature>
<keyword evidence="9" id="KW-0458">Lysosome</keyword>
<evidence type="ECO:0000256" key="2">
    <source>
        <dbReference type="ARBA" id="ARBA00004337"/>
    </source>
</evidence>
<dbReference type="InterPro" id="IPR026218">
    <property type="entry name" value="HRG"/>
</dbReference>
<keyword evidence="4" id="KW-0813">Transport</keyword>
<comment type="subcellular location">
    <subcellularLocation>
        <location evidence="2">Endosome membrane</location>
        <topology evidence="2">Multi-pass membrane protein</topology>
    </subcellularLocation>
    <subcellularLocation>
        <location evidence="1">Lysosome membrane</location>
        <topology evidence="1">Multi-pass membrane protein</topology>
    </subcellularLocation>
</comment>
<evidence type="ECO:0000313" key="11">
    <source>
        <dbReference type="EMBL" id="KAK3104769.1"/>
    </source>
</evidence>
<sequence>MERPTVLRMRLRVAYSVMGILIGLSVLLVFGLRLNNWNAALWGLMSGCTAAITLTVHICYLRGVWETRYGSLKFLMLFGCFIQLIGVCGFVVYLTLAIVNKQGLIIEGNGYYLTCVWCFMTWKWGFLLLMSARRYKKLYQGEYSLISEYSYGSSKSYYSTS</sequence>
<keyword evidence="5 10" id="KW-0812">Transmembrane</keyword>
<dbReference type="PANTHER" id="PTHR31525:SF1">
    <property type="entry name" value="HEME TRANSPORTER HRG1"/>
    <property type="match status" value="1"/>
</dbReference>
<evidence type="ECO:0000256" key="7">
    <source>
        <dbReference type="ARBA" id="ARBA00022989"/>
    </source>
</evidence>
<dbReference type="GO" id="GO:0010008">
    <property type="term" value="C:endosome membrane"/>
    <property type="evidence" value="ECO:0007669"/>
    <property type="project" value="UniProtKB-SubCell"/>
</dbReference>
<dbReference type="GO" id="GO:0005886">
    <property type="term" value="C:plasma membrane"/>
    <property type="evidence" value="ECO:0007669"/>
    <property type="project" value="TreeGrafter"/>
</dbReference>
<accession>A0AA89CC08</accession>
<evidence type="ECO:0000313" key="12">
    <source>
        <dbReference type="Proteomes" id="UP001186944"/>
    </source>
</evidence>
<dbReference type="Pfam" id="PF16954">
    <property type="entry name" value="HRG"/>
    <property type="match status" value="1"/>
</dbReference>
<name>A0AA89CC08_PINIB</name>
<dbReference type="GO" id="GO:0015232">
    <property type="term" value="F:heme transmembrane transporter activity"/>
    <property type="evidence" value="ECO:0007669"/>
    <property type="project" value="InterPro"/>
</dbReference>
<dbReference type="GO" id="GO:0005765">
    <property type="term" value="C:lysosomal membrane"/>
    <property type="evidence" value="ECO:0007669"/>
    <property type="project" value="UniProtKB-SubCell"/>
</dbReference>
<comment type="caution">
    <text evidence="11">The sequence shown here is derived from an EMBL/GenBank/DDBJ whole genome shotgun (WGS) entry which is preliminary data.</text>
</comment>
<organism evidence="11 12">
    <name type="scientific">Pinctada imbricata</name>
    <name type="common">Atlantic pearl-oyster</name>
    <name type="synonym">Pinctada martensii</name>
    <dbReference type="NCBI Taxonomy" id="66713"/>
    <lineage>
        <taxon>Eukaryota</taxon>
        <taxon>Metazoa</taxon>
        <taxon>Spiralia</taxon>
        <taxon>Lophotrochozoa</taxon>
        <taxon>Mollusca</taxon>
        <taxon>Bivalvia</taxon>
        <taxon>Autobranchia</taxon>
        <taxon>Pteriomorphia</taxon>
        <taxon>Pterioida</taxon>
        <taxon>Pterioidea</taxon>
        <taxon>Pteriidae</taxon>
        <taxon>Pinctada</taxon>
    </lineage>
</organism>
<comment type="similarity">
    <text evidence="3">Belongs to the HRG family.</text>
</comment>
<feature type="transmembrane region" description="Helical" evidence="10">
    <location>
        <begin position="12"/>
        <end position="34"/>
    </location>
</feature>
<dbReference type="AlphaFoldDB" id="A0AA89CC08"/>
<dbReference type="Proteomes" id="UP001186944">
    <property type="component" value="Unassembled WGS sequence"/>
</dbReference>
<evidence type="ECO:0000256" key="3">
    <source>
        <dbReference type="ARBA" id="ARBA00006203"/>
    </source>
</evidence>
<protein>
    <submittedName>
        <fullName evidence="11">Uncharacterized protein</fullName>
    </submittedName>
</protein>
<dbReference type="PRINTS" id="PR02095">
    <property type="entry name" value="TRNSPORTRHRG"/>
</dbReference>
<feature type="transmembrane region" description="Helical" evidence="10">
    <location>
        <begin position="111"/>
        <end position="130"/>
    </location>
</feature>
<evidence type="ECO:0000256" key="10">
    <source>
        <dbReference type="SAM" id="Phobius"/>
    </source>
</evidence>
<gene>
    <name evidence="11" type="ORF">FSP39_009773</name>
</gene>
<keyword evidence="7 10" id="KW-1133">Transmembrane helix</keyword>
<feature type="transmembrane region" description="Helical" evidence="10">
    <location>
        <begin position="74"/>
        <end position="99"/>
    </location>
</feature>
<evidence type="ECO:0000256" key="8">
    <source>
        <dbReference type="ARBA" id="ARBA00023136"/>
    </source>
</evidence>